<gene>
    <name evidence="3" type="ORF">Q8X39_03230</name>
</gene>
<protein>
    <submittedName>
        <fullName evidence="3">Tripartite tricarboxylate transporter substrate binding protein</fullName>
    </submittedName>
</protein>
<dbReference type="Gene3D" id="3.40.190.150">
    <property type="entry name" value="Bordetella uptake gene, domain 1"/>
    <property type="match status" value="1"/>
</dbReference>
<feature type="signal peptide" evidence="2">
    <location>
        <begin position="1"/>
        <end position="23"/>
    </location>
</feature>
<dbReference type="Pfam" id="PF03401">
    <property type="entry name" value="TctC"/>
    <property type="match status" value="1"/>
</dbReference>
<organism evidence="3 4">
    <name type="scientific">Leptothrix discophora</name>
    <dbReference type="NCBI Taxonomy" id="89"/>
    <lineage>
        <taxon>Bacteria</taxon>
        <taxon>Pseudomonadati</taxon>
        <taxon>Pseudomonadota</taxon>
        <taxon>Betaproteobacteria</taxon>
        <taxon>Burkholderiales</taxon>
        <taxon>Sphaerotilaceae</taxon>
        <taxon>Leptothrix</taxon>
    </lineage>
</organism>
<keyword evidence="4" id="KW-1185">Reference proteome</keyword>
<dbReference type="RefSeq" id="WP_305748168.1">
    <property type="nucleotide sequence ID" value="NZ_JAUZEE010000001.1"/>
</dbReference>
<dbReference type="InterPro" id="IPR042100">
    <property type="entry name" value="Bug_dom1"/>
</dbReference>
<proteinExistence type="inferred from homology"/>
<dbReference type="Proteomes" id="UP001235760">
    <property type="component" value="Unassembled WGS sequence"/>
</dbReference>
<comment type="caution">
    <text evidence="3">The sequence shown here is derived from an EMBL/GenBank/DDBJ whole genome shotgun (WGS) entry which is preliminary data.</text>
</comment>
<evidence type="ECO:0000313" key="4">
    <source>
        <dbReference type="Proteomes" id="UP001235760"/>
    </source>
</evidence>
<dbReference type="PIRSF" id="PIRSF017082">
    <property type="entry name" value="YflP"/>
    <property type="match status" value="1"/>
</dbReference>
<dbReference type="PANTHER" id="PTHR42928">
    <property type="entry name" value="TRICARBOXYLATE-BINDING PROTEIN"/>
    <property type="match status" value="1"/>
</dbReference>
<dbReference type="SUPFAM" id="SSF53850">
    <property type="entry name" value="Periplasmic binding protein-like II"/>
    <property type="match status" value="1"/>
</dbReference>
<dbReference type="PANTHER" id="PTHR42928:SF5">
    <property type="entry name" value="BLR1237 PROTEIN"/>
    <property type="match status" value="1"/>
</dbReference>
<accession>A0ABT9FZH9</accession>
<name>A0ABT9FZH9_LEPDI</name>
<keyword evidence="2" id="KW-0732">Signal</keyword>
<reference evidence="3 4" key="1">
    <citation type="submission" date="2023-08" db="EMBL/GenBank/DDBJ databases">
        <authorList>
            <person name="Roldan D.M."/>
            <person name="Menes R.J."/>
        </authorList>
    </citation>
    <scope>NUCLEOTIDE SEQUENCE [LARGE SCALE GENOMIC DNA]</scope>
    <source>
        <strain evidence="3 4">CCM 2812</strain>
    </source>
</reference>
<sequence length="332" mass="35537">MALIHRRRLLAWLASCSAGSAAAMPIASLAQGGRFPQRPVSLWVPWPAGGATDLTMRLLAELAGQKLGQRVIVENRSGAGGTLAMPVLQQAAPDGYTISQLPQPVLRAPHVQKVLWDPIRDTTPILQLTGVTFGIVVPAGSDLRSVDDLFAWARNRPGELTIATNGVGTTPHVVMDDLFGRRNLSYTHVPYKGTAEQMLAVSSGQVMVGVNSNGFAPYVDSGKLRLLATFGQHRTQRWPQVPTLKELGHGVVATSPYGLVGPRGMPAEVVQVLHDAFKAALNDPVHVAELAKYDQSVDYLGPDDYGRAMREAYAAEKRTVERLGLARGGSGG</sequence>
<evidence type="ECO:0000256" key="1">
    <source>
        <dbReference type="ARBA" id="ARBA00006987"/>
    </source>
</evidence>
<dbReference type="CDD" id="cd07012">
    <property type="entry name" value="PBP2_Bug_TTT"/>
    <property type="match status" value="1"/>
</dbReference>
<feature type="chain" id="PRO_5045173385" evidence="2">
    <location>
        <begin position="24"/>
        <end position="332"/>
    </location>
</feature>
<evidence type="ECO:0000313" key="3">
    <source>
        <dbReference type="EMBL" id="MDP4299634.1"/>
    </source>
</evidence>
<dbReference type="InterPro" id="IPR005064">
    <property type="entry name" value="BUG"/>
</dbReference>
<dbReference type="PROSITE" id="PS51318">
    <property type="entry name" value="TAT"/>
    <property type="match status" value="1"/>
</dbReference>
<dbReference type="EMBL" id="JAUZEE010000001">
    <property type="protein sequence ID" value="MDP4299634.1"/>
    <property type="molecule type" value="Genomic_DNA"/>
</dbReference>
<dbReference type="InterPro" id="IPR006311">
    <property type="entry name" value="TAT_signal"/>
</dbReference>
<comment type="similarity">
    <text evidence="1">Belongs to the UPF0065 (bug) family.</text>
</comment>
<dbReference type="Gene3D" id="3.40.190.10">
    <property type="entry name" value="Periplasmic binding protein-like II"/>
    <property type="match status" value="1"/>
</dbReference>
<evidence type="ECO:0000256" key="2">
    <source>
        <dbReference type="SAM" id="SignalP"/>
    </source>
</evidence>